<sequence>MKKSVNAFCAFHLTEHKELIDGCGRPRGVAPIPLSRGIDMLMDTWSGLDMGLDIDAETTSKFWKRLWKLPMLSRYKVFLWRACWGIIPTVETLDRRDMEINEVCPMCNYDSESIFHALIDCTEIQIMWVMANFDYSSRMYHANVLEWMAVEAGSWRDEQLCKAAVAMYCVWERRNAKKFSNELIRAENLWPKVERIMEEYQAANLTDLNNATVLPALEWKKPVYPYVKLNVDASVRREGGGYLGGLVRDTSGCCLGAFMSHTQAPDDAALLEAMALRKGLEMALKIGCTHVWVEVDASLVTDMLKTPCAHASALNAICRDILNFSENFQHVSFNWIPIICNNVADFITRKVRPDS</sequence>
<comment type="caution">
    <text evidence="3">The sequence shown here is derived from an EMBL/GenBank/DDBJ whole genome shotgun (WGS) entry which is preliminary data.</text>
</comment>
<feature type="domain" description="RNase H type-1" evidence="1">
    <location>
        <begin position="230"/>
        <end position="347"/>
    </location>
</feature>
<dbReference type="EMBL" id="JAAIUW010000009">
    <property type="protein sequence ID" value="KAF7814531.1"/>
    <property type="molecule type" value="Genomic_DNA"/>
</dbReference>
<dbReference type="Gene3D" id="3.30.420.10">
    <property type="entry name" value="Ribonuclease H-like superfamily/Ribonuclease H"/>
    <property type="match status" value="1"/>
</dbReference>
<dbReference type="InterPro" id="IPR012337">
    <property type="entry name" value="RNaseH-like_sf"/>
</dbReference>
<protein>
    <submittedName>
        <fullName evidence="3">Uncharacterized protein</fullName>
    </submittedName>
</protein>
<keyword evidence="4" id="KW-1185">Reference proteome</keyword>
<dbReference type="Proteomes" id="UP000634136">
    <property type="component" value="Unassembled WGS sequence"/>
</dbReference>
<accession>A0A834T5I5</accession>
<dbReference type="InterPro" id="IPR026960">
    <property type="entry name" value="RVT-Znf"/>
</dbReference>
<proteinExistence type="predicted"/>
<gene>
    <name evidence="3" type="ORF">G2W53_028500</name>
</gene>
<dbReference type="CDD" id="cd06222">
    <property type="entry name" value="RNase_H_like"/>
    <property type="match status" value="1"/>
</dbReference>
<reference evidence="3" key="1">
    <citation type="submission" date="2020-09" db="EMBL/GenBank/DDBJ databases">
        <title>Genome-Enabled Discovery of Anthraquinone Biosynthesis in Senna tora.</title>
        <authorList>
            <person name="Kang S.-H."/>
            <person name="Pandey R.P."/>
            <person name="Lee C.-M."/>
            <person name="Sim J.-S."/>
            <person name="Jeong J.-T."/>
            <person name="Choi B.-S."/>
            <person name="Jung M."/>
            <person name="Ginzburg D."/>
            <person name="Zhao K."/>
            <person name="Won S.Y."/>
            <person name="Oh T.-J."/>
            <person name="Yu Y."/>
            <person name="Kim N.-H."/>
            <person name="Lee O.R."/>
            <person name="Lee T.-H."/>
            <person name="Bashyal P."/>
            <person name="Kim T.-S."/>
            <person name="Lee W.-H."/>
            <person name="Kawkins C."/>
            <person name="Kim C.-K."/>
            <person name="Kim J.S."/>
            <person name="Ahn B.O."/>
            <person name="Rhee S.Y."/>
            <person name="Sohng J.K."/>
        </authorList>
    </citation>
    <scope>NUCLEOTIDE SEQUENCE</scope>
    <source>
        <tissue evidence="3">Leaf</tissue>
    </source>
</reference>
<dbReference type="GO" id="GO:0004523">
    <property type="term" value="F:RNA-DNA hybrid ribonuclease activity"/>
    <property type="evidence" value="ECO:0007669"/>
    <property type="project" value="InterPro"/>
</dbReference>
<dbReference type="Pfam" id="PF13966">
    <property type="entry name" value="zf-RVT"/>
    <property type="match status" value="1"/>
</dbReference>
<name>A0A834T5I5_9FABA</name>
<dbReference type="InterPro" id="IPR053151">
    <property type="entry name" value="RNase_H-like"/>
</dbReference>
<organism evidence="3 4">
    <name type="scientific">Senna tora</name>
    <dbReference type="NCBI Taxonomy" id="362788"/>
    <lineage>
        <taxon>Eukaryota</taxon>
        <taxon>Viridiplantae</taxon>
        <taxon>Streptophyta</taxon>
        <taxon>Embryophyta</taxon>
        <taxon>Tracheophyta</taxon>
        <taxon>Spermatophyta</taxon>
        <taxon>Magnoliopsida</taxon>
        <taxon>eudicotyledons</taxon>
        <taxon>Gunneridae</taxon>
        <taxon>Pentapetalae</taxon>
        <taxon>rosids</taxon>
        <taxon>fabids</taxon>
        <taxon>Fabales</taxon>
        <taxon>Fabaceae</taxon>
        <taxon>Caesalpinioideae</taxon>
        <taxon>Cassia clade</taxon>
        <taxon>Senna</taxon>
    </lineage>
</organism>
<dbReference type="InterPro" id="IPR002156">
    <property type="entry name" value="RNaseH_domain"/>
</dbReference>
<evidence type="ECO:0000313" key="4">
    <source>
        <dbReference type="Proteomes" id="UP000634136"/>
    </source>
</evidence>
<dbReference type="PANTHER" id="PTHR47723:SF19">
    <property type="entry name" value="POLYNUCLEOTIDYL TRANSFERASE, RIBONUCLEASE H-LIKE SUPERFAMILY PROTEIN"/>
    <property type="match status" value="1"/>
</dbReference>
<dbReference type="PANTHER" id="PTHR47723">
    <property type="entry name" value="OS05G0353850 PROTEIN"/>
    <property type="match status" value="1"/>
</dbReference>
<dbReference type="SUPFAM" id="SSF53098">
    <property type="entry name" value="Ribonuclease H-like"/>
    <property type="match status" value="1"/>
</dbReference>
<dbReference type="AlphaFoldDB" id="A0A834T5I5"/>
<feature type="domain" description="Reverse transcriptase zinc-binding" evidence="2">
    <location>
        <begin position="57"/>
        <end position="128"/>
    </location>
</feature>
<evidence type="ECO:0000313" key="3">
    <source>
        <dbReference type="EMBL" id="KAF7814531.1"/>
    </source>
</evidence>
<evidence type="ECO:0000259" key="1">
    <source>
        <dbReference type="Pfam" id="PF13456"/>
    </source>
</evidence>
<dbReference type="InterPro" id="IPR044730">
    <property type="entry name" value="RNase_H-like_dom_plant"/>
</dbReference>
<evidence type="ECO:0000259" key="2">
    <source>
        <dbReference type="Pfam" id="PF13966"/>
    </source>
</evidence>
<dbReference type="Pfam" id="PF13456">
    <property type="entry name" value="RVT_3"/>
    <property type="match status" value="1"/>
</dbReference>
<dbReference type="GO" id="GO:0003676">
    <property type="term" value="F:nucleic acid binding"/>
    <property type="evidence" value="ECO:0007669"/>
    <property type="project" value="InterPro"/>
</dbReference>
<dbReference type="OrthoDB" id="1430973at2759"/>
<dbReference type="InterPro" id="IPR036397">
    <property type="entry name" value="RNaseH_sf"/>
</dbReference>